<reference evidence="4" key="1">
    <citation type="submission" date="2015-01" db="EMBL/GenBank/DDBJ databases">
        <authorList>
            <person name="Manzoor Shahid"/>
            <person name="Zubair Saima"/>
        </authorList>
    </citation>
    <scope>NUCLEOTIDE SEQUENCE [LARGE SCALE GENOMIC DNA]</scope>
    <source>
        <strain evidence="4">Sp3</strain>
    </source>
</reference>
<dbReference type="GO" id="GO:0030153">
    <property type="term" value="P:bacteriocin immunity"/>
    <property type="evidence" value="ECO:0007669"/>
    <property type="project" value="InterPro"/>
</dbReference>
<evidence type="ECO:0000259" key="2">
    <source>
        <dbReference type="Pfam" id="PF06713"/>
    </source>
</evidence>
<sequence length="134" mass="15699">MYFPPKKDMWLGILGWGVLLVSLIWTITEGIDWYELGIFIILWAAIFVWIWFGTGYTITDNSLEVKCGPFEKQIPFSKIYRIKRAKVRWFCAALSFSDLLEIKYRYGVVSISPLDSHKLINELKQRCPELDNLT</sequence>
<dbReference type="Pfam" id="PF06713">
    <property type="entry name" value="bPH_4"/>
    <property type="match status" value="1"/>
</dbReference>
<dbReference type="AlphaFoldDB" id="A0A0B7MF95"/>
<evidence type="ECO:0000256" key="1">
    <source>
        <dbReference type="SAM" id="Phobius"/>
    </source>
</evidence>
<evidence type="ECO:0000313" key="3">
    <source>
        <dbReference type="EMBL" id="CEO89249.1"/>
    </source>
</evidence>
<feature type="domain" description="Uncharacterized protein YyaB-like PH" evidence="2">
    <location>
        <begin position="54"/>
        <end position="127"/>
    </location>
</feature>
<evidence type="ECO:0000313" key="4">
    <source>
        <dbReference type="Proteomes" id="UP000046155"/>
    </source>
</evidence>
<dbReference type="RefSeq" id="WP_044665236.1">
    <property type="nucleotide sequence ID" value="NZ_CDRZ01000239.1"/>
</dbReference>
<dbReference type="EMBL" id="CDRZ01000239">
    <property type="protein sequence ID" value="CEO89249.1"/>
    <property type="molecule type" value="Genomic_DNA"/>
</dbReference>
<keyword evidence="1" id="KW-0472">Membrane</keyword>
<organism evidence="3 4">
    <name type="scientific">Syntrophaceticus schinkii</name>
    <dbReference type="NCBI Taxonomy" id="499207"/>
    <lineage>
        <taxon>Bacteria</taxon>
        <taxon>Bacillati</taxon>
        <taxon>Bacillota</taxon>
        <taxon>Clostridia</taxon>
        <taxon>Thermoanaerobacterales</taxon>
        <taxon>Thermoanaerobacterales Family III. Incertae Sedis</taxon>
        <taxon>Syntrophaceticus</taxon>
    </lineage>
</organism>
<feature type="transmembrane region" description="Helical" evidence="1">
    <location>
        <begin position="33"/>
        <end position="52"/>
    </location>
</feature>
<protein>
    <recommendedName>
        <fullName evidence="2">Uncharacterized protein YyaB-like PH domain-containing protein</fullName>
    </recommendedName>
</protein>
<name>A0A0B7MF95_9FIRM</name>
<proteinExistence type="predicted"/>
<keyword evidence="1" id="KW-1133">Transmembrane helix</keyword>
<gene>
    <name evidence="3" type="ORF">SSCH_420042</name>
</gene>
<accession>A0A0B7MF95</accession>
<keyword evidence="4" id="KW-1185">Reference proteome</keyword>
<dbReference type="OrthoDB" id="6658731at2"/>
<keyword evidence="1" id="KW-0812">Transmembrane</keyword>
<dbReference type="Proteomes" id="UP000046155">
    <property type="component" value="Unassembled WGS sequence"/>
</dbReference>
<dbReference type="InterPro" id="IPR009589">
    <property type="entry name" value="PH_YyaB-like"/>
</dbReference>
<feature type="transmembrane region" description="Helical" evidence="1">
    <location>
        <begin position="9"/>
        <end position="27"/>
    </location>
</feature>